<reference evidence="1 2" key="1">
    <citation type="submission" date="2019-02" db="EMBL/GenBank/DDBJ databases">
        <title>Sequencing the genomes of 1000 actinobacteria strains.</title>
        <authorList>
            <person name="Klenk H.-P."/>
        </authorList>
    </citation>
    <scope>NUCLEOTIDE SEQUENCE [LARGE SCALE GENOMIC DNA]</scope>
    <source>
        <strain evidence="1 2">DSM 45162</strain>
    </source>
</reference>
<dbReference type="AlphaFoldDB" id="A0A4Q7Z9I6"/>
<name>A0A4Q7Z9I6_9ACTN</name>
<dbReference type="RefSeq" id="WP_130513743.1">
    <property type="nucleotide sequence ID" value="NZ_SHKY01000002.1"/>
</dbReference>
<gene>
    <name evidence="1" type="ORF">EV385_6609</name>
</gene>
<evidence type="ECO:0000313" key="2">
    <source>
        <dbReference type="Proteomes" id="UP000292564"/>
    </source>
</evidence>
<proteinExistence type="predicted"/>
<accession>A0A4Q7Z9I6</accession>
<comment type="caution">
    <text evidence="1">The sequence shown here is derived from an EMBL/GenBank/DDBJ whole genome shotgun (WGS) entry which is preliminary data.</text>
</comment>
<sequence length="75" mass="8150">MQELQLIFLFKDVNSGTGGCPAVYATDRGSYVIQGWNLPAGTQLRDQAANESGVEVPANIIEQLGRRWATENGLI</sequence>
<dbReference type="OrthoDB" id="3577809at2"/>
<evidence type="ECO:0000313" key="1">
    <source>
        <dbReference type="EMBL" id="RZU46535.1"/>
    </source>
</evidence>
<protein>
    <submittedName>
        <fullName evidence="1">Uncharacterized protein</fullName>
    </submittedName>
</protein>
<dbReference type="Proteomes" id="UP000292564">
    <property type="component" value="Unassembled WGS sequence"/>
</dbReference>
<dbReference type="EMBL" id="SHKY01000002">
    <property type="protein sequence ID" value="RZU46535.1"/>
    <property type="molecule type" value="Genomic_DNA"/>
</dbReference>
<organism evidence="1 2">
    <name type="scientific">Krasilnikovia cinnamomea</name>
    <dbReference type="NCBI Taxonomy" id="349313"/>
    <lineage>
        <taxon>Bacteria</taxon>
        <taxon>Bacillati</taxon>
        <taxon>Actinomycetota</taxon>
        <taxon>Actinomycetes</taxon>
        <taxon>Micromonosporales</taxon>
        <taxon>Micromonosporaceae</taxon>
        <taxon>Krasilnikovia</taxon>
    </lineage>
</organism>
<keyword evidence="2" id="KW-1185">Reference proteome</keyword>